<dbReference type="Pfam" id="PF04371">
    <property type="entry name" value="PAD_porph"/>
    <property type="match status" value="1"/>
</dbReference>
<dbReference type="PANTHER" id="PTHR31377:SF0">
    <property type="entry name" value="AGMATINE DEIMINASE-RELATED"/>
    <property type="match status" value="1"/>
</dbReference>
<dbReference type="Gene3D" id="3.75.10.10">
    <property type="entry name" value="L-arginine/glycine Amidinotransferase, Chain A"/>
    <property type="match status" value="1"/>
</dbReference>
<proteinExistence type="predicted"/>
<dbReference type="AlphaFoldDB" id="A0A6J6E4Y4"/>
<evidence type="ECO:0000256" key="1">
    <source>
        <dbReference type="ARBA" id="ARBA00022801"/>
    </source>
</evidence>
<name>A0A6J6E4Y4_9ZZZZ</name>
<keyword evidence="1" id="KW-0378">Hydrolase</keyword>
<reference evidence="2" key="1">
    <citation type="submission" date="2020-05" db="EMBL/GenBank/DDBJ databases">
        <authorList>
            <person name="Chiriac C."/>
            <person name="Salcher M."/>
            <person name="Ghai R."/>
            <person name="Kavagutti S V."/>
        </authorList>
    </citation>
    <scope>NUCLEOTIDE SEQUENCE</scope>
</reference>
<dbReference type="PANTHER" id="PTHR31377">
    <property type="entry name" value="AGMATINE DEIMINASE-RELATED"/>
    <property type="match status" value="1"/>
</dbReference>
<dbReference type="GO" id="GO:0009446">
    <property type="term" value="P:putrescine biosynthetic process"/>
    <property type="evidence" value="ECO:0007669"/>
    <property type="project" value="InterPro"/>
</dbReference>
<organism evidence="2">
    <name type="scientific">freshwater metagenome</name>
    <dbReference type="NCBI Taxonomy" id="449393"/>
    <lineage>
        <taxon>unclassified sequences</taxon>
        <taxon>metagenomes</taxon>
        <taxon>ecological metagenomes</taxon>
    </lineage>
</organism>
<accession>A0A6J6E4Y4</accession>
<dbReference type="GO" id="GO:0004668">
    <property type="term" value="F:protein-arginine deiminase activity"/>
    <property type="evidence" value="ECO:0007669"/>
    <property type="project" value="InterPro"/>
</dbReference>
<gene>
    <name evidence="2" type="ORF">UFOPK1493_02432</name>
</gene>
<protein>
    <submittedName>
        <fullName evidence="2">Unannotated protein</fullName>
    </submittedName>
</protein>
<dbReference type="InterPro" id="IPR007466">
    <property type="entry name" value="Peptidyl-Arg-deiminase_porph"/>
</dbReference>
<sequence length="349" mass="38477">MTTPRTAGFRMPAEWDPHERTWMEFPPVNPTFGDGSDGELERLRRIWASVSNTIARFEPVSVVCNVGDADVARSMLHQSIEVHETPTGDAWARDSGPTFLVHADGRLGATHWTFNAWGNQDFSDPTDERHVGAFIAGLAGAELFSSSMVNEGGGIHVDGEGTVMVTETVQLDPDRNPGWNAEQVETELRAYLDVSKVIWLPRGLTKDYDRFGTRGHVDILATFCRPGTVLAHVQTDRSHPDFEICQDYLRVLRASTDAAGRPLEVVEVPAPRTTHDQGEIVDWGYINHYVCNGAVILCAFDDPNDEVAARIMADAYPGREIVLHDARDIFAHGGGIHCITQQQPVVPAV</sequence>
<dbReference type="SUPFAM" id="SSF55909">
    <property type="entry name" value="Pentein"/>
    <property type="match status" value="1"/>
</dbReference>
<dbReference type="GO" id="GO:0047632">
    <property type="term" value="F:agmatine deiminase activity"/>
    <property type="evidence" value="ECO:0007669"/>
    <property type="project" value="TreeGrafter"/>
</dbReference>
<dbReference type="EMBL" id="CAEZSR010000098">
    <property type="protein sequence ID" value="CAB4571600.1"/>
    <property type="molecule type" value="Genomic_DNA"/>
</dbReference>
<evidence type="ECO:0000313" key="2">
    <source>
        <dbReference type="EMBL" id="CAB4571600.1"/>
    </source>
</evidence>